<dbReference type="AlphaFoldDB" id="A0AAE0Y6R0"/>
<comment type="caution">
    <text evidence="1">The sequence shown here is derived from an EMBL/GenBank/DDBJ whole genome shotgun (WGS) entry which is preliminary data.</text>
</comment>
<proteinExistence type="predicted"/>
<name>A0AAE0Y6R0_9GAST</name>
<sequence length="96" mass="10498">MVKLLSVTVEVKVPDCDSSIALSLRIYTFIYLRYEFPKLDLSTSQSIVPGGWTELRDKVGSPGSVTGAAVKSDRQTLARGGQWTLESVDAHGVLVW</sequence>
<evidence type="ECO:0000313" key="1">
    <source>
        <dbReference type="EMBL" id="KAK3734654.1"/>
    </source>
</evidence>
<protein>
    <submittedName>
        <fullName evidence="1">Uncharacterized protein</fullName>
    </submittedName>
</protein>
<reference evidence="1" key="1">
    <citation type="journal article" date="2023" name="G3 (Bethesda)">
        <title>A reference genome for the long-term kleptoplast-retaining sea slug Elysia crispata morphotype clarki.</title>
        <authorList>
            <person name="Eastman K.E."/>
            <person name="Pendleton A.L."/>
            <person name="Shaikh M.A."/>
            <person name="Suttiyut T."/>
            <person name="Ogas R."/>
            <person name="Tomko P."/>
            <person name="Gavelis G."/>
            <person name="Widhalm J.R."/>
            <person name="Wisecaver J.H."/>
        </authorList>
    </citation>
    <scope>NUCLEOTIDE SEQUENCE</scope>
    <source>
        <strain evidence="1">ECLA1</strain>
    </source>
</reference>
<evidence type="ECO:0000313" key="2">
    <source>
        <dbReference type="Proteomes" id="UP001283361"/>
    </source>
</evidence>
<organism evidence="1 2">
    <name type="scientific">Elysia crispata</name>
    <name type="common">lettuce slug</name>
    <dbReference type="NCBI Taxonomy" id="231223"/>
    <lineage>
        <taxon>Eukaryota</taxon>
        <taxon>Metazoa</taxon>
        <taxon>Spiralia</taxon>
        <taxon>Lophotrochozoa</taxon>
        <taxon>Mollusca</taxon>
        <taxon>Gastropoda</taxon>
        <taxon>Heterobranchia</taxon>
        <taxon>Euthyneura</taxon>
        <taxon>Panpulmonata</taxon>
        <taxon>Sacoglossa</taxon>
        <taxon>Placobranchoidea</taxon>
        <taxon>Plakobranchidae</taxon>
        <taxon>Elysia</taxon>
    </lineage>
</organism>
<dbReference type="Proteomes" id="UP001283361">
    <property type="component" value="Unassembled WGS sequence"/>
</dbReference>
<keyword evidence="2" id="KW-1185">Reference proteome</keyword>
<dbReference type="EMBL" id="JAWDGP010006844">
    <property type="protein sequence ID" value="KAK3734654.1"/>
    <property type="molecule type" value="Genomic_DNA"/>
</dbReference>
<accession>A0AAE0Y6R0</accession>
<gene>
    <name evidence="1" type="ORF">RRG08_003561</name>
</gene>